<evidence type="ECO:0000256" key="2">
    <source>
        <dbReference type="ARBA" id="ARBA00022475"/>
    </source>
</evidence>
<evidence type="ECO:0000313" key="8">
    <source>
        <dbReference type="Proteomes" id="UP000282597"/>
    </source>
</evidence>
<accession>A0A2Z6EXQ1</accession>
<dbReference type="RefSeq" id="WP_045364605.1">
    <property type="nucleotide sequence ID" value="NZ_AP018150.1"/>
</dbReference>
<keyword evidence="2" id="KW-1003">Cell membrane</keyword>
<name>A0A2Z6EXQ1_9BURK</name>
<proteinExistence type="predicted"/>
<dbReference type="EMBL" id="AP018150">
    <property type="protein sequence ID" value="BBE10148.1"/>
    <property type="molecule type" value="Genomic_DNA"/>
</dbReference>
<evidence type="ECO:0000256" key="1">
    <source>
        <dbReference type="ARBA" id="ARBA00004533"/>
    </source>
</evidence>
<dbReference type="Pfam" id="PF02470">
    <property type="entry name" value="MlaD"/>
    <property type="match status" value="3"/>
</dbReference>
<keyword evidence="5" id="KW-1133">Transmembrane helix</keyword>
<dbReference type="Proteomes" id="UP000282597">
    <property type="component" value="Chromosome"/>
</dbReference>
<sequence length="545" mass="59208">MTQPETHQSDSAQQTLTAPLPAPVVEPRGRWVPSLVWLIPLLAALIGIALAGQAILASGPTIVISFKTAEGLEPNITKVKYKDVDIGEVKNIKLSEDLSQVLVAVELTRNAASFAVTDTRFWVVRPRIAASGVSGLNTLLSGSYIGVDAGQTNQVCKEFTGLETPPAITGDQKGQQFTLHSDTLGSLDIGSPVYYRRVPVGRVVASQLDKDGSGVTLSIFIHAPYDQYVRTNTRFWHASGINLNLNANGFNLNTQSLVAVLIGGIAFQTPPGQTPNQAAPNNSHFQLAADEADAMRGTSAQPIRIVFNFAQSLRGLSVGAPVDFRGITLGQVESIGVDYNPKTQTLRMPVTAILYPDRLSQSFAQAFNPKGQEQKAQLLTNLSKRGLRAQLRTGNLLTGQLYVALDMFPKAAPVKFDPTRQPFELPTLPNTLDQLQLQVTELVRKLDKIPFDEIGLHLNSTLKRTNHLLQQLETQLAPQARDLLLSAQKTFDAANATLQQGSPLQADIHQALTALTRTLQSLNALADYIERHPEALIHGKPRDNQ</sequence>
<keyword evidence="6" id="KW-0472">Membrane</keyword>
<dbReference type="GO" id="GO:0005886">
    <property type="term" value="C:plasma membrane"/>
    <property type="evidence" value="ECO:0007669"/>
    <property type="project" value="UniProtKB-SubCell"/>
</dbReference>
<dbReference type="InterPro" id="IPR003399">
    <property type="entry name" value="Mce/MlaD"/>
</dbReference>
<gene>
    <name evidence="7" type="ORF">MCB1EB_1987</name>
</gene>
<evidence type="ECO:0000313" key="7">
    <source>
        <dbReference type="EMBL" id="BBE10148.1"/>
    </source>
</evidence>
<organism evidence="7 8">
    <name type="scientific">Mycoavidus cysteinexigens</name>
    <dbReference type="NCBI Taxonomy" id="1553431"/>
    <lineage>
        <taxon>Bacteria</taxon>
        <taxon>Pseudomonadati</taxon>
        <taxon>Pseudomonadota</taxon>
        <taxon>Betaproteobacteria</taxon>
        <taxon>Burkholderiales</taxon>
        <taxon>Burkholderiaceae</taxon>
        <taxon>Mycoavidus</taxon>
    </lineage>
</organism>
<dbReference type="InterPro" id="IPR051800">
    <property type="entry name" value="PqiA-PqiB_transport"/>
</dbReference>
<keyword evidence="4" id="KW-0812">Transmembrane</keyword>
<evidence type="ECO:0000256" key="4">
    <source>
        <dbReference type="ARBA" id="ARBA00022692"/>
    </source>
</evidence>
<evidence type="ECO:0000256" key="6">
    <source>
        <dbReference type="ARBA" id="ARBA00023136"/>
    </source>
</evidence>
<dbReference type="KEGG" id="mcys:MCB1EB_1987"/>
<comment type="subcellular location">
    <subcellularLocation>
        <location evidence="1">Cell inner membrane</location>
    </subcellularLocation>
</comment>
<protein>
    <submittedName>
        <fullName evidence="7">Paraquat-inducible protein B</fullName>
    </submittedName>
</protein>
<dbReference type="PANTHER" id="PTHR30462:SF0">
    <property type="entry name" value="INTERMEMBRANE TRANSPORT PROTEIN YEBT"/>
    <property type="match status" value="1"/>
</dbReference>
<keyword evidence="8" id="KW-1185">Reference proteome</keyword>
<keyword evidence="3" id="KW-0997">Cell inner membrane</keyword>
<evidence type="ECO:0000256" key="5">
    <source>
        <dbReference type="ARBA" id="ARBA00022989"/>
    </source>
</evidence>
<dbReference type="PANTHER" id="PTHR30462">
    <property type="entry name" value="INTERMEMBRANE TRANSPORT PROTEIN PQIB-RELATED"/>
    <property type="match status" value="1"/>
</dbReference>
<reference evidence="7 8" key="1">
    <citation type="journal article" date="2018" name="Microbes Environ.">
        <title>Comparative Genomic Insights into Endofungal Lifestyles of Two Bacterial Endosymbionts, Mycoavidus cysteinexigens and Burkholderia rhizoxinica.</title>
        <authorList>
            <person name="Sharmin D."/>
            <person name="Guo Y."/>
            <person name="Nishizawa T."/>
            <person name="Ohshima S."/>
            <person name="Sato Y."/>
            <person name="Takashima Y."/>
            <person name="Narisawa K."/>
            <person name="Ohta H."/>
        </authorList>
    </citation>
    <scope>NUCLEOTIDE SEQUENCE [LARGE SCALE GENOMIC DNA]</scope>
    <source>
        <strain evidence="7 8">B1-EB</strain>
    </source>
</reference>
<evidence type="ECO:0000256" key="3">
    <source>
        <dbReference type="ARBA" id="ARBA00022519"/>
    </source>
</evidence>
<dbReference type="AlphaFoldDB" id="A0A2Z6EXQ1"/>